<feature type="domain" description="HAMP" evidence="12">
    <location>
        <begin position="214"/>
        <end position="265"/>
    </location>
</feature>
<evidence type="ECO:0000313" key="13">
    <source>
        <dbReference type="EMBL" id="SIN90834.1"/>
    </source>
</evidence>
<dbReference type="PRINTS" id="PR00344">
    <property type="entry name" value="BCTRLSENSOR"/>
</dbReference>
<keyword evidence="8 13" id="KW-0418">Kinase</keyword>
<dbReference type="RefSeq" id="WP_074205317.1">
    <property type="nucleotide sequence ID" value="NZ_FSQW01000002.1"/>
</dbReference>
<keyword evidence="10" id="KW-0812">Transmembrane</keyword>
<feature type="transmembrane region" description="Helical" evidence="10">
    <location>
        <begin position="194"/>
        <end position="213"/>
    </location>
</feature>
<evidence type="ECO:0000256" key="4">
    <source>
        <dbReference type="ARBA" id="ARBA00022475"/>
    </source>
</evidence>
<keyword evidence="6" id="KW-0808">Transferase</keyword>
<comment type="catalytic activity">
    <reaction evidence="1">
        <text>ATP + protein L-histidine = ADP + protein N-phospho-L-histidine.</text>
        <dbReference type="EC" id="2.7.13.3"/>
    </reaction>
</comment>
<accession>A0A1N6F6L5</accession>
<dbReference type="InterPro" id="IPR050980">
    <property type="entry name" value="2C_sensor_his_kinase"/>
</dbReference>
<dbReference type="GO" id="GO:0005886">
    <property type="term" value="C:plasma membrane"/>
    <property type="evidence" value="ECO:0007669"/>
    <property type="project" value="UniProtKB-SubCell"/>
</dbReference>
<feature type="transmembrane region" description="Helical" evidence="10">
    <location>
        <begin position="12"/>
        <end position="33"/>
    </location>
</feature>
<dbReference type="InterPro" id="IPR005467">
    <property type="entry name" value="His_kinase_dom"/>
</dbReference>
<evidence type="ECO:0000313" key="14">
    <source>
        <dbReference type="Proteomes" id="UP000185192"/>
    </source>
</evidence>
<evidence type="ECO:0000259" key="12">
    <source>
        <dbReference type="PROSITE" id="PS50885"/>
    </source>
</evidence>
<dbReference type="SMART" id="SM00388">
    <property type="entry name" value="HisKA"/>
    <property type="match status" value="1"/>
</dbReference>
<evidence type="ECO:0000256" key="10">
    <source>
        <dbReference type="SAM" id="Phobius"/>
    </source>
</evidence>
<dbReference type="GO" id="GO:0005524">
    <property type="term" value="F:ATP binding"/>
    <property type="evidence" value="ECO:0007669"/>
    <property type="project" value="UniProtKB-KW"/>
</dbReference>
<dbReference type="AlphaFoldDB" id="A0A1N6F6L5"/>
<evidence type="ECO:0000256" key="8">
    <source>
        <dbReference type="ARBA" id="ARBA00022777"/>
    </source>
</evidence>
<organism evidence="13 14">
    <name type="scientific">Parasphingorhabdus marina DSM 22363</name>
    <dbReference type="NCBI Taxonomy" id="1123272"/>
    <lineage>
        <taxon>Bacteria</taxon>
        <taxon>Pseudomonadati</taxon>
        <taxon>Pseudomonadota</taxon>
        <taxon>Alphaproteobacteria</taxon>
        <taxon>Sphingomonadales</taxon>
        <taxon>Sphingomonadaceae</taxon>
        <taxon>Parasphingorhabdus</taxon>
    </lineage>
</organism>
<keyword evidence="14" id="KW-1185">Reference proteome</keyword>
<reference evidence="14" key="1">
    <citation type="submission" date="2016-11" db="EMBL/GenBank/DDBJ databases">
        <authorList>
            <person name="Varghese N."/>
            <person name="Submissions S."/>
        </authorList>
    </citation>
    <scope>NUCLEOTIDE SEQUENCE [LARGE SCALE GENOMIC DNA]</scope>
    <source>
        <strain evidence="14">DSM 22363</strain>
    </source>
</reference>
<keyword evidence="10" id="KW-1133">Transmembrane helix</keyword>
<protein>
    <recommendedName>
        <fullName evidence="3">histidine kinase</fullName>
        <ecNumber evidence="3">2.7.13.3</ecNumber>
    </recommendedName>
</protein>
<keyword evidence="4" id="KW-1003">Cell membrane</keyword>
<dbReference type="GO" id="GO:0000155">
    <property type="term" value="F:phosphorelay sensor kinase activity"/>
    <property type="evidence" value="ECO:0007669"/>
    <property type="project" value="InterPro"/>
</dbReference>
<dbReference type="Pfam" id="PF00512">
    <property type="entry name" value="HisKA"/>
    <property type="match status" value="1"/>
</dbReference>
<dbReference type="EMBL" id="FSQW01000002">
    <property type="protein sequence ID" value="SIN90834.1"/>
    <property type="molecule type" value="Genomic_DNA"/>
</dbReference>
<evidence type="ECO:0000256" key="3">
    <source>
        <dbReference type="ARBA" id="ARBA00012438"/>
    </source>
</evidence>
<dbReference type="InterPro" id="IPR003594">
    <property type="entry name" value="HATPase_dom"/>
</dbReference>
<dbReference type="Proteomes" id="UP000185192">
    <property type="component" value="Unassembled WGS sequence"/>
</dbReference>
<dbReference type="Gene3D" id="3.30.565.10">
    <property type="entry name" value="Histidine kinase-like ATPase, C-terminal domain"/>
    <property type="match status" value="1"/>
</dbReference>
<dbReference type="SUPFAM" id="SSF55874">
    <property type="entry name" value="ATPase domain of HSP90 chaperone/DNA topoisomerase II/histidine kinase"/>
    <property type="match status" value="1"/>
</dbReference>
<keyword evidence="5" id="KW-0597">Phosphoprotein</keyword>
<name>A0A1N6F6L5_9SPHN</name>
<keyword evidence="9" id="KW-0067">ATP-binding</keyword>
<dbReference type="PANTHER" id="PTHR44936">
    <property type="entry name" value="SENSOR PROTEIN CREC"/>
    <property type="match status" value="1"/>
</dbReference>
<gene>
    <name evidence="13" type="ORF">SAMN02745824_2256</name>
</gene>
<evidence type="ECO:0000256" key="6">
    <source>
        <dbReference type="ARBA" id="ARBA00022679"/>
    </source>
</evidence>
<dbReference type="InterPro" id="IPR036097">
    <property type="entry name" value="HisK_dim/P_sf"/>
</dbReference>
<dbReference type="SUPFAM" id="SSF47384">
    <property type="entry name" value="Homodimeric domain of signal transducing histidine kinase"/>
    <property type="match status" value="1"/>
</dbReference>
<comment type="subcellular location">
    <subcellularLocation>
        <location evidence="2">Cell membrane</location>
        <topology evidence="2">Multi-pass membrane protein</topology>
    </subcellularLocation>
</comment>
<evidence type="ECO:0000259" key="11">
    <source>
        <dbReference type="PROSITE" id="PS50109"/>
    </source>
</evidence>
<dbReference type="Pfam" id="PF02518">
    <property type="entry name" value="HATPase_c"/>
    <property type="match status" value="1"/>
</dbReference>
<dbReference type="PANTHER" id="PTHR44936:SF10">
    <property type="entry name" value="SENSOR PROTEIN RSTB"/>
    <property type="match status" value="1"/>
</dbReference>
<dbReference type="InterPro" id="IPR003661">
    <property type="entry name" value="HisK_dim/P_dom"/>
</dbReference>
<proteinExistence type="predicted"/>
<dbReference type="InterPro" id="IPR004358">
    <property type="entry name" value="Sig_transdc_His_kin-like_C"/>
</dbReference>
<keyword evidence="10" id="KW-0472">Membrane</keyword>
<evidence type="ECO:0000256" key="7">
    <source>
        <dbReference type="ARBA" id="ARBA00022741"/>
    </source>
</evidence>
<dbReference type="PROSITE" id="PS50109">
    <property type="entry name" value="HIS_KIN"/>
    <property type="match status" value="1"/>
</dbReference>
<dbReference type="InterPro" id="IPR036890">
    <property type="entry name" value="HATPase_C_sf"/>
</dbReference>
<dbReference type="PROSITE" id="PS50885">
    <property type="entry name" value="HAMP"/>
    <property type="match status" value="1"/>
</dbReference>
<dbReference type="OrthoDB" id="9804645at2"/>
<evidence type="ECO:0000256" key="9">
    <source>
        <dbReference type="ARBA" id="ARBA00022840"/>
    </source>
</evidence>
<dbReference type="STRING" id="1123272.SAMN02745824_2256"/>
<dbReference type="SMART" id="SM00387">
    <property type="entry name" value="HATPase_c"/>
    <property type="match status" value="1"/>
</dbReference>
<feature type="domain" description="Histidine kinase" evidence="11">
    <location>
        <begin position="273"/>
        <end position="472"/>
    </location>
</feature>
<evidence type="ECO:0000256" key="5">
    <source>
        <dbReference type="ARBA" id="ARBA00022553"/>
    </source>
</evidence>
<dbReference type="EC" id="2.7.13.3" evidence="3"/>
<evidence type="ECO:0000256" key="1">
    <source>
        <dbReference type="ARBA" id="ARBA00000085"/>
    </source>
</evidence>
<keyword evidence="7" id="KW-0547">Nucleotide-binding</keyword>
<dbReference type="CDD" id="cd00082">
    <property type="entry name" value="HisKA"/>
    <property type="match status" value="1"/>
</dbReference>
<dbReference type="Gene3D" id="1.10.287.130">
    <property type="match status" value="1"/>
</dbReference>
<dbReference type="InterPro" id="IPR003660">
    <property type="entry name" value="HAMP_dom"/>
</dbReference>
<evidence type="ECO:0000256" key="2">
    <source>
        <dbReference type="ARBA" id="ARBA00004651"/>
    </source>
</evidence>
<sequence>MTRILPKSLVGQLLLLIAVTLLIAQAFNIFLLYRGAQNQSLSEASAAAVARIVGEMERMTDARYEKWRERRERRSRRGRGVVPMISETAPVVPDSRKLQVVTERAGQAFVNMGLNIRSVKVYETARLPTILQRSVIGVGRGRRLTAEIRQPMGGKPARPPVRGFVVVTAQMEDGKWISVATALRDRGIRAMRPLLIQTVVLYLLLLVPLIWIGRYISGPLQKLTRVANDFQPGARETVPESGPPDTRQLISAFNAMNGRVGAMLDEKDVMLGAIGHDLRTPLAALRVRIENVADDVERERMIAGIEDMDRMLDDILSLARLGRSAEPMEATDICALIETVVDEFGDLGQDVSFERGERHVVKVQEVLLRRALRNLVSNAIAYGKNATISVDKSGDHLSIHVDDSGPGIPDDQIESMFDPFSRAEESRSRATGGSGLGLTLARSVARSHGGDVKLQNRSEGGLRASIVLPANSR</sequence>